<protein>
    <submittedName>
        <fullName evidence="2">Putative cobalt transporter subunit (CbtA)</fullName>
    </submittedName>
</protein>
<gene>
    <name evidence="2" type="ORF">NFRAN_1076</name>
</gene>
<keyword evidence="3" id="KW-1185">Reference proteome</keyword>
<sequence length="241" mass="27043">MNSYSFIFISLFAGVLAGLVLASINYFVAEPFMDQAIEIEVENSITEGEVIDSDELSVYRIWQKEGTFVAGALFGLTYGAILGIVFVFARRYLPSSDDRKKALILAGLMCLTLYVIPFLKYPANPPAVGDPETIAIRDSLYTGFQLASGLIILGLSVFWFKFKTISLFKYLIPAFYVGLIGLVFYIFPANPDPMTLPIDLVNSFRMVTFTTMIMFYLVLGIVFGVIWYRYKPHEATRLTTS</sequence>
<keyword evidence="1" id="KW-1133">Transmembrane helix</keyword>
<dbReference type="Proteomes" id="UP000294299">
    <property type="component" value="Chromosome NFRAN"/>
</dbReference>
<feature type="transmembrane region" description="Helical" evidence="1">
    <location>
        <begin position="207"/>
        <end position="228"/>
    </location>
</feature>
<reference evidence="2 3" key="1">
    <citation type="submission" date="2019-02" db="EMBL/GenBank/DDBJ databases">
        <authorList>
            <person name="Lehtovirta-Morley E L."/>
        </authorList>
    </citation>
    <scope>NUCLEOTIDE SEQUENCE [LARGE SCALE GENOMIC DNA]</scope>
    <source>
        <strain evidence="2">NFRAN1</strain>
    </source>
</reference>
<dbReference type="GeneID" id="39420511"/>
<keyword evidence="1" id="KW-0812">Transmembrane</keyword>
<evidence type="ECO:0000256" key="1">
    <source>
        <dbReference type="SAM" id="Phobius"/>
    </source>
</evidence>
<dbReference type="OrthoDB" id="10422at2157"/>
<dbReference type="EMBL" id="LR216287">
    <property type="protein sequence ID" value="VFJ13398.1"/>
    <property type="molecule type" value="Genomic_DNA"/>
</dbReference>
<feature type="transmembrane region" description="Helical" evidence="1">
    <location>
        <begin position="101"/>
        <end position="119"/>
    </location>
</feature>
<dbReference type="InterPro" id="IPR012666">
    <property type="entry name" value="CbtA_put"/>
</dbReference>
<name>A0A484I6Q0_9ARCH</name>
<dbReference type="AlphaFoldDB" id="A0A484I6Q0"/>
<proteinExistence type="predicted"/>
<accession>A0A484I6Q0</accession>
<organism evidence="2 3">
    <name type="scientific">Candidatus Nitrosocosmicus franklandianus</name>
    <dbReference type="NCBI Taxonomy" id="1798806"/>
    <lineage>
        <taxon>Archaea</taxon>
        <taxon>Nitrososphaerota</taxon>
        <taxon>Nitrososphaeria</taxon>
        <taxon>Nitrososphaerales</taxon>
        <taxon>Nitrososphaeraceae</taxon>
        <taxon>Candidatus Nitrosocosmicus</taxon>
    </lineage>
</organism>
<dbReference type="RefSeq" id="WP_134483293.1">
    <property type="nucleotide sequence ID" value="NZ_LR216287.1"/>
</dbReference>
<dbReference type="KEGG" id="nfn:NFRAN_1076"/>
<dbReference type="Pfam" id="PF09490">
    <property type="entry name" value="CbtA"/>
    <property type="match status" value="1"/>
</dbReference>
<evidence type="ECO:0000313" key="3">
    <source>
        <dbReference type="Proteomes" id="UP000294299"/>
    </source>
</evidence>
<feature type="transmembrane region" description="Helical" evidence="1">
    <location>
        <begin position="139"/>
        <end position="160"/>
    </location>
</feature>
<feature type="transmembrane region" description="Helical" evidence="1">
    <location>
        <begin position="167"/>
        <end position="187"/>
    </location>
</feature>
<feature type="transmembrane region" description="Helical" evidence="1">
    <location>
        <begin position="68"/>
        <end position="89"/>
    </location>
</feature>
<keyword evidence="1" id="KW-0472">Membrane</keyword>
<evidence type="ECO:0000313" key="2">
    <source>
        <dbReference type="EMBL" id="VFJ13398.1"/>
    </source>
</evidence>